<accession>A0A9N9R6U1</accession>
<sequence>MKDITYDIEEIDPITTQRRKVQKRKRKMVKETIKGRDCLSLVDWIQAIIECYDKGELDICRMKDITYDIEEIDPITTQRRKVQKRKRKMVKETIKAATAKRRMLLAAKGLAWAAWWAVVSERASGGARGCVAVTDSNLILKMEDYKKMFSKNHKLNSLVSCTLSSADAQIPDIKDLPETGILGNFNPSIVWLFAQIFLVKNFPNIEKYCEKVIDFLKSSNSDVMSKDRQTWDPETQKSTTCSKTFNAFLALIKRNLDKTPSTLIEAFIFWYELYSYNQSQ</sequence>
<reference evidence="1" key="2">
    <citation type="submission" date="2022-10" db="EMBL/GenBank/DDBJ databases">
        <authorList>
            <consortium name="ENA_rothamsted_submissions"/>
            <consortium name="culmorum"/>
            <person name="King R."/>
        </authorList>
    </citation>
    <scope>NUCLEOTIDE SEQUENCE</scope>
</reference>
<dbReference type="OrthoDB" id="7444994at2759"/>
<evidence type="ECO:0000313" key="1">
    <source>
        <dbReference type="EMBL" id="CAG9790694.1"/>
    </source>
</evidence>
<organism evidence="1 2">
    <name type="scientific">Diatraea saccharalis</name>
    <name type="common">sugarcane borer</name>
    <dbReference type="NCBI Taxonomy" id="40085"/>
    <lineage>
        <taxon>Eukaryota</taxon>
        <taxon>Metazoa</taxon>
        <taxon>Ecdysozoa</taxon>
        <taxon>Arthropoda</taxon>
        <taxon>Hexapoda</taxon>
        <taxon>Insecta</taxon>
        <taxon>Pterygota</taxon>
        <taxon>Neoptera</taxon>
        <taxon>Endopterygota</taxon>
        <taxon>Lepidoptera</taxon>
        <taxon>Glossata</taxon>
        <taxon>Ditrysia</taxon>
        <taxon>Pyraloidea</taxon>
        <taxon>Crambidae</taxon>
        <taxon>Crambinae</taxon>
        <taxon>Diatraea</taxon>
    </lineage>
</organism>
<gene>
    <name evidence="1" type="ORF">DIATSA_LOCUS8356</name>
</gene>
<reference evidence="1" key="1">
    <citation type="submission" date="2021-12" db="EMBL/GenBank/DDBJ databases">
        <authorList>
            <person name="King R."/>
        </authorList>
    </citation>
    <scope>NUCLEOTIDE SEQUENCE</scope>
</reference>
<dbReference type="AlphaFoldDB" id="A0A9N9R6U1"/>
<keyword evidence="2" id="KW-1185">Reference proteome</keyword>
<dbReference type="Proteomes" id="UP001153714">
    <property type="component" value="Chromosome 23"/>
</dbReference>
<protein>
    <submittedName>
        <fullName evidence="1">Uncharacterized protein</fullName>
    </submittedName>
</protein>
<name>A0A9N9R6U1_9NEOP</name>
<evidence type="ECO:0000313" key="2">
    <source>
        <dbReference type="Proteomes" id="UP001153714"/>
    </source>
</evidence>
<dbReference type="EMBL" id="OU893354">
    <property type="protein sequence ID" value="CAG9790694.1"/>
    <property type="molecule type" value="Genomic_DNA"/>
</dbReference>
<proteinExistence type="predicted"/>